<dbReference type="GO" id="GO:0008009">
    <property type="term" value="F:chemokine activity"/>
    <property type="evidence" value="ECO:0007669"/>
    <property type="project" value="InterPro"/>
</dbReference>
<dbReference type="Ensembl" id="ENSHHUT00000034479.1">
    <property type="protein sequence ID" value="ENSHHUP00000033132.1"/>
    <property type="gene ID" value="ENSHHUG00000020943.1"/>
</dbReference>
<evidence type="ECO:0000313" key="4">
    <source>
        <dbReference type="Ensembl" id="ENSHHUP00000033132.1"/>
    </source>
</evidence>
<comment type="similarity">
    <text evidence="1">Belongs to the intercrine alpha (chemokine CxC) family.</text>
</comment>
<dbReference type="SUPFAM" id="SSF54117">
    <property type="entry name" value="Interleukin 8-like chemokines"/>
    <property type="match status" value="1"/>
</dbReference>
<dbReference type="Pfam" id="PF00048">
    <property type="entry name" value="IL8"/>
    <property type="match status" value="1"/>
</dbReference>
<reference evidence="4" key="2">
    <citation type="submission" date="2025-08" db="UniProtKB">
        <authorList>
            <consortium name="Ensembl"/>
        </authorList>
    </citation>
    <scope>IDENTIFICATION</scope>
</reference>
<dbReference type="InterPro" id="IPR036048">
    <property type="entry name" value="Interleukin_8-like_sf"/>
</dbReference>
<keyword evidence="2" id="KW-0202">Cytokine</keyword>
<sequence length="92" mass="10384">CSKALKYFVLPIQPLNVYFSVSVSCRPSPLRCRCVQKVGRRIERFISKIKLYPPSSSCNRVEVIATLKTSGQEICLELSAPWVPNKVTDNLL</sequence>
<dbReference type="InterPro" id="IPR001089">
    <property type="entry name" value="Chemokine_CXC"/>
</dbReference>
<reference evidence="5" key="1">
    <citation type="submission" date="2018-06" db="EMBL/GenBank/DDBJ databases">
        <title>Genome assembly of Danube salmon.</title>
        <authorList>
            <person name="Macqueen D.J."/>
            <person name="Gundappa M.K."/>
        </authorList>
    </citation>
    <scope>NUCLEOTIDE SEQUENCE [LARGE SCALE GENOMIC DNA]</scope>
</reference>
<organism evidence="4 5">
    <name type="scientific">Hucho hucho</name>
    <name type="common">huchen</name>
    <dbReference type="NCBI Taxonomy" id="62062"/>
    <lineage>
        <taxon>Eukaryota</taxon>
        <taxon>Metazoa</taxon>
        <taxon>Chordata</taxon>
        <taxon>Craniata</taxon>
        <taxon>Vertebrata</taxon>
        <taxon>Euteleostomi</taxon>
        <taxon>Actinopterygii</taxon>
        <taxon>Neopterygii</taxon>
        <taxon>Teleostei</taxon>
        <taxon>Protacanthopterygii</taxon>
        <taxon>Salmoniformes</taxon>
        <taxon>Salmonidae</taxon>
        <taxon>Salmoninae</taxon>
        <taxon>Hucho</taxon>
    </lineage>
</organism>
<dbReference type="CDD" id="cd00273">
    <property type="entry name" value="Chemokine_CXC"/>
    <property type="match status" value="1"/>
</dbReference>
<proteinExistence type="inferred from homology"/>
<dbReference type="Gene3D" id="2.40.50.40">
    <property type="match status" value="1"/>
</dbReference>
<evidence type="ECO:0000256" key="1">
    <source>
        <dbReference type="ARBA" id="ARBA00010665"/>
    </source>
</evidence>
<dbReference type="InterPro" id="IPR033899">
    <property type="entry name" value="CXC_Chemokine_domain"/>
</dbReference>
<accession>A0A4W5M470</accession>
<keyword evidence="5" id="KW-1185">Reference proteome</keyword>
<protein>
    <recommendedName>
        <fullName evidence="3">Chemokine interleukin-8-like domain-containing protein</fullName>
    </recommendedName>
</protein>
<reference evidence="4" key="3">
    <citation type="submission" date="2025-09" db="UniProtKB">
        <authorList>
            <consortium name="Ensembl"/>
        </authorList>
    </citation>
    <scope>IDENTIFICATION</scope>
</reference>
<dbReference type="PRINTS" id="PR00437">
    <property type="entry name" value="SMALLCYTKCXC"/>
</dbReference>
<dbReference type="AlphaFoldDB" id="A0A4W5M470"/>
<evidence type="ECO:0000256" key="2">
    <source>
        <dbReference type="ARBA" id="ARBA00022514"/>
    </source>
</evidence>
<dbReference type="PRINTS" id="PR00436">
    <property type="entry name" value="INTERLEUKIN8"/>
</dbReference>
<feature type="domain" description="Chemokine interleukin-8-like" evidence="3">
    <location>
        <begin position="29"/>
        <end position="90"/>
    </location>
</feature>
<evidence type="ECO:0000313" key="5">
    <source>
        <dbReference type="Proteomes" id="UP000314982"/>
    </source>
</evidence>
<dbReference type="InterPro" id="IPR001811">
    <property type="entry name" value="Chemokine_IL8-like_dom"/>
</dbReference>
<dbReference type="GO" id="GO:0006955">
    <property type="term" value="P:immune response"/>
    <property type="evidence" value="ECO:0007669"/>
    <property type="project" value="InterPro"/>
</dbReference>
<dbReference type="Proteomes" id="UP000314982">
    <property type="component" value="Unassembled WGS sequence"/>
</dbReference>
<dbReference type="GO" id="GO:0006952">
    <property type="term" value="P:defense response"/>
    <property type="evidence" value="ECO:0007669"/>
    <property type="project" value="InterPro"/>
</dbReference>
<dbReference type="GeneTree" id="ENSGT01030000234940"/>
<evidence type="ECO:0000259" key="3">
    <source>
        <dbReference type="SMART" id="SM00199"/>
    </source>
</evidence>
<name>A0A4W5M470_9TELE</name>
<dbReference type="GO" id="GO:0005615">
    <property type="term" value="C:extracellular space"/>
    <property type="evidence" value="ECO:0007669"/>
    <property type="project" value="UniProtKB-KW"/>
</dbReference>
<dbReference type="SMART" id="SM00199">
    <property type="entry name" value="SCY"/>
    <property type="match status" value="1"/>
</dbReference>